<dbReference type="Pfam" id="PF01361">
    <property type="entry name" value="Tautomerase"/>
    <property type="match status" value="1"/>
</dbReference>
<organism evidence="5 6">
    <name type="scientific">Chryseosolibacter indicus</name>
    <dbReference type="NCBI Taxonomy" id="2782351"/>
    <lineage>
        <taxon>Bacteria</taxon>
        <taxon>Pseudomonadati</taxon>
        <taxon>Bacteroidota</taxon>
        <taxon>Cytophagia</taxon>
        <taxon>Cytophagales</taxon>
        <taxon>Chryseotaleaceae</taxon>
        <taxon>Chryseosolibacter</taxon>
    </lineage>
</organism>
<keyword evidence="2 3" id="KW-0413">Isomerase</keyword>
<dbReference type="Gene3D" id="3.30.429.10">
    <property type="entry name" value="Macrophage Migration Inhibitory Factor"/>
    <property type="match status" value="1"/>
</dbReference>
<dbReference type="Proteomes" id="UP000772618">
    <property type="component" value="Unassembled WGS sequence"/>
</dbReference>
<comment type="similarity">
    <text evidence="1 3">Belongs to the 4-oxalocrotonate tautomerase family.</text>
</comment>
<dbReference type="NCBIfam" id="TIGR00013">
    <property type="entry name" value="taut"/>
    <property type="match status" value="1"/>
</dbReference>
<dbReference type="RefSeq" id="WP_254157386.1">
    <property type="nucleotide sequence ID" value="NZ_JAHESD010000093.1"/>
</dbReference>
<dbReference type="PANTHER" id="PTHR35530">
    <property type="entry name" value="TAUTOMERASE-RELATED"/>
    <property type="match status" value="1"/>
</dbReference>
<reference evidence="5 6" key="1">
    <citation type="submission" date="2021-05" db="EMBL/GenBank/DDBJ databases">
        <title>A Polyphasic approach of four new species of the genus Ohtaekwangia: Ohtaekwangia histidinii sp. nov., Ohtaekwangia cretensis sp. nov., Ohtaekwangia indiensis sp. nov., Ohtaekwangia reichenbachii sp. nov. from diverse environment.</title>
        <authorList>
            <person name="Octaviana S."/>
        </authorList>
    </citation>
    <scope>NUCLEOTIDE SEQUENCE [LARGE SCALE GENOMIC DNA]</scope>
    <source>
        <strain evidence="5 6">PWU20</strain>
    </source>
</reference>
<evidence type="ECO:0000313" key="5">
    <source>
        <dbReference type="EMBL" id="MBT1706243.1"/>
    </source>
</evidence>
<gene>
    <name evidence="5" type="ORF">KK060_23345</name>
</gene>
<dbReference type="EMBL" id="JAHESD010000093">
    <property type="protein sequence ID" value="MBT1706243.1"/>
    <property type="molecule type" value="Genomic_DNA"/>
</dbReference>
<accession>A0ABS5VXV5</accession>
<proteinExistence type="inferred from homology"/>
<evidence type="ECO:0000313" key="6">
    <source>
        <dbReference type="Proteomes" id="UP000772618"/>
    </source>
</evidence>
<dbReference type="PANTHER" id="PTHR35530:SF1">
    <property type="entry name" value="2-HYDROXYMUCONATE TAUTOMERASE"/>
    <property type="match status" value="1"/>
</dbReference>
<keyword evidence="6" id="KW-1185">Reference proteome</keyword>
<dbReference type="SUPFAM" id="SSF55331">
    <property type="entry name" value="Tautomerase/MIF"/>
    <property type="match status" value="1"/>
</dbReference>
<dbReference type="EC" id="5.3.2.-" evidence="3"/>
<dbReference type="InterPro" id="IPR018191">
    <property type="entry name" value="4-OT"/>
</dbReference>
<dbReference type="InterPro" id="IPR004370">
    <property type="entry name" value="4-OT-like_dom"/>
</dbReference>
<dbReference type="InterPro" id="IPR014347">
    <property type="entry name" value="Tautomerase/MIF_sf"/>
</dbReference>
<evidence type="ECO:0000256" key="1">
    <source>
        <dbReference type="ARBA" id="ARBA00006723"/>
    </source>
</evidence>
<name>A0ABS5VXV5_9BACT</name>
<evidence type="ECO:0000256" key="3">
    <source>
        <dbReference type="RuleBase" id="RU362032"/>
    </source>
</evidence>
<feature type="domain" description="4-oxalocrotonate tautomerase-like" evidence="4">
    <location>
        <begin position="2"/>
        <end position="60"/>
    </location>
</feature>
<comment type="caution">
    <text evidence="5">The sequence shown here is derived from an EMBL/GenBank/DDBJ whole genome shotgun (WGS) entry which is preliminary data.</text>
</comment>
<sequence>MPYVRIEVTREGVTREQKRLLIKGVTELITETLNKDPHLTHVVIDEVELDNWGYAGEQVSVLREKGITADKKGAK</sequence>
<evidence type="ECO:0000256" key="2">
    <source>
        <dbReference type="ARBA" id="ARBA00023235"/>
    </source>
</evidence>
<evidence type="ECO:0000259" key="4">
    <source>
        <dbReference type="Pfam" id="PF01361"/>
    </source>
</evidence>
<protein>
    <recommendedName>
        <fullName evidence="3">Tautomerase</fullName>
        <ecNumber evidence="3">5.3.2.-</ecNumber>
    </recommendedName>
</protein>